<evidence type="ECO:0000256" key="5">
    <source>
        <dbReference type="SAM" id="MobiDB-lite"/>
    </source>
</evidence>
<feature type="compositionally biased region" description="Polar residues" evidence="5">
    <location>
        <begin position="173"/>
        <end position="197"/>
    </location>
</feature>
<evidence type="ECO:0000256" key="4">
    <source>
        <dbReference type="PROSITE-ProRule" id="PRU00325"/>
    </source>
</evidence>
<dbReference type="GO" id="GO:0008270">
    <property type="term" value="F:zinc ion binding"/>
    <property type="evidence" value="ECO:0007669"/>
    <property type="project" value="UniProtKB-KW"/>
</dbReference>
<sequence length="213" mass="25161">MLTLFEILRRKYLEIFQEKQAEAEKWTDNFTPYVRNRIKKVSEDAKYLQVWYGRGDYHETIDRRRKTNIVHLGHRTCDCRLWQVSGLLCEHAAASIIYERQKIQDSVHPYLTVTAFKRSYDGVINHILDSSRWPDVEGCPPIPPNIKSRVGRPKKSRRREVDEGRPRKRNSAVRCTNCEQYGHNRSTCTNPRDPSTGSEKRRIKQPRRHKGEV</sequence>
<evidence type="ECO:0000256" key="3">
    <source>
        <dbReference type="ARBA" id="ARBA00022833"/>
    </source>
</evidence>
<dbReference type="InterPro" id="IPR007527">
    <property type="entry name" value="Znf_SWIM"/>
</dbReference>
<dbReference type="PROSITE" id="PS50966">
    <property type="entry name" value="ZF_SWIM"/>
    <property type="match status" value="1"/>
</dbReference>
<name>A0AAD9TLF2_9ROSI</name>
<proteinExistence type="predicted"/>
<keyword evidence="3" id="KW-0862">Zinc</keyword>
<dbReference type="EMBL" id="JANJYI010000008">
    <property type="protein sequence ID" value="KAK2637774.1"/>
    <property type="molecule type" value="Genomic_DNA"/>
</dbReference>
<dbReference type="SMART" id="SM00575">
    <property type="entry name" value="ZnF_PMZ"/>
    <property type="match status" value="1"/>
</dbReference>
<dbReference type="InterPro" id="IPR006564">
    <property type="entry name" value="Znf_PMZ"/>
</dbReference>
<comment type="caution">
    <text evidence="7">The sequence shown here is derived from an EMBL/GenBank/DDBJ whole genome shotgun (WGS) entry which is preliminary data.</text>
</comment>
<accession>A0AAD9TLF2</accession>
<keyword evidence="2 4" id="KW-0863">Zinc-finger</keyword>
<gene>
    <name evidence="7" type="ORF">Ddye_025569</name>
</gene>
<evidence type="ECO:0000313" key="7">
    <source>
        <dbReference type="EMBL" id="KAK2637774.1"/>
    </source>
</evidence>
<feature type="compositionally biased region" description="Basic residues" evidence="5">
    <location>
        <begin position="149"/>
        <end position="158"/>
    </location>
</feature>
<dbReference type="Pfam" id="PF04434">
    <property type="entry name" value="SWIM"/>
    <property type="match status" value="1"/>
</dbReference>
<keyword evidence="8" id="KW-1185">Reference proteome</keyword>
<dbReference type="AlphaFoldDB" id="A0AAD9TLF2"/>
<feature type="region of interest" description="Disordered" evidence="5">
    <location>
        <begin position="138"/>
        <end position="213"/>
    </location>
</feature>
<evidence type="ECO:0000313" key="8">
    <source>
        <dbReference type="Proteomes" id="UP001280121"/>
    </source>
</evidence>
<dbReference type="Proteomes" id="UP001280121">
    <property type="component" value="Unassembled WGS sequence"/>
</dbReference>
<organism evidence="7 8">
    <name type="scientific">Dipteronia dyeriana</name>
    <dbReference type="NCBI Taxonomy" id="168575"/>
    <lineage>
        <taxon>Eukaryota</taxon>
        <taxon>Viridiplantae</taxon>
        <taxon>Streptophyta</taxon>
        <taxon>Embryophyta</taxon>
        <taxon>Tracheophyta</taxon>
        <taxon>Spermatophyta</taxon>
        <taxon>Magnoliopsida</taxon>
        <taxon>eudicotyledons</taxon>
        <taxon>Gunneridae</taxon>
        <taxon>Pentapetalae</taxon>
        <taxon>rosids</taxon>
        <taxon>malvids</taxon>
        <taxon>Sapindales</taxon>
        <taxon>Sapindaceae</taxon>
        <taxon>Hippocastanoideae</taxon>
        <taxon>Acereae</taxon>
        <taxon>Dipteronia</taxon>
    </lineage>
</organism>
<evidence type="ECO:0000256" key="1">
    <source>
        <dbReference type="ARBA" id="ARBA00022723"/>
    </source>
</evidence>
<keyword evidence="1" id="KW-0479">Metal-binding</keyword>
<feature type="domain" description="SWIM-type" evidence="6">
    <location>
        <begin position="57"/>
        <end position="100"/>
    </location>
</feature>
<dbReference type="PANTHER" id="PTHR31973:SF187">
    <property type="entry name" value="MUTATOR TRANSPOSASE MUDRA PROTEIN"/>
    <property type="match status" value="1"/>
</dbReference>
<feature type="compositionally biased region" description="Basic residues" evidence="5">
    <location>
        <begin position="201"/>
        <end position="213"/>
    </location>
</feature>
<reference evidence="7" key="1">
    <citation type="journal article" date="2023" name="Plant J.">
        <title>Genome sequences and population genomics provide insights into the demographic history, inbreeding, and mutation load of two 'living fossil' tree species of Dipteronia.</title>
        <authorList>
            <person name="Feng Y."/>
            <person name="Comes H.P."/>
            <person name="Chen J."/>
            <person name="Zhu S."/>
            <person name="Lu R."/>
            <person name="Zhang X."/>
            <person name="Li P."/>
            <person name="Qiu J."/>
            <person name="Olsen K.M."/>
            <person name="Qiu Y."/>
        </authorList>
    </citation>
    <scope>NUCLEOTIDE SEQUENCE</scope>
    <source>
        <strain evidence="7">KIB01</strain>
    </source>
</reference>
<dbReference type="PANTHER" id="PTHR31973">
    <property type="entry name" value="POLYPROTEIN, PUTATIVE-RELATED"/>
    <property type="match status" value="1"/>
</dbReference>
<protein>
    <recommendedName>
        <fullName evidence="6">SWIM-type domain-containing protein</fullName>
    </recommendedName>
</protein>
<evidence type="ECO:0000256" key="2">
    <source>
        <dbReference type="ARBA" id="ARBA00022771"/>
    </source>
</evidence>
<evidence type="ECO:0000259" key="6">
    <source>
        <dbReference type="PROSITE" id="PS50966"/>
    </source>
</evidence>